<organism evidence="1 2">
    <name type="scientific">Bacillus wiedmannii</name>
    <dbReference type="NCBI Taxonomy" id="1890302"/>
    <lineage>
        <taxon>Bacteria</taxon>
        <taxon>Bacillati</taxon>
        <taxon>Bacillota</taxon>
        <taxon>Bacilli</taxon>
        <taxon>Bacillales</taxon>
        <taxon>Bacillaceae</taxon>
        <taxon>Bacillus</taxon>
        <taxon>Bacillus cereus group</taxon>
    </lineage>
</organism>
<evidence type="ECO:0008006" key="3">
    <source>
        <dbReference type="Google" id="ProtNLM"/>
    </source>
</evidence>
<gene>
    <name evidence="1" type="ORF">COL66_21405</name>
</gene>
<reference evidence="1 2" key="1">
    <citation type="submission" date="2017-09" db="EMBL/GenBank/DDBJ databases">
        <title>Large-scale bioinformatics analysis of Bacillus genomes uncovers conserved roles of natural products in bacterial physiology.</title>
        <authorList>
            <consortium name="Agbiome Team Llc"/>
            <person name="Bleich R.M."/>
            <person name="Grubbs K.J."/>
            <person name="Santa Maria K.C."/>
            <person name="Allen S.E."/>
            <person name="Farag S."/>
            <person name="Shank E.A."/>
            <person name="Bowers A."/>
        </authorList>
    </citation>
    <scope>NUCLEOTIDE SEQUENCE [LARGE SCALE GENOMIC DNA]</scope>
    <source>
        <strain evidence="1 2">AFS080080</strain>
    </source>
</reference>
<dbReference type="EMBL" id="NVGE01000036">
    <property type="protein sequence ID" value="PFZ26303.1"/>
    <property type="molecule type" value="Genomic_DNA"/>
</dbReference>
<protein>
    <recommendedName>
        <fullName evidence="3">DUF2691 domain-containing protein</fullName>
    </recommendedName>
</protein>
<proteinExistence type="predicted"/>
<sequence>MRLYLAEEIGYINEMLSFIFEDMSKYDWIFADMVPHVFKGESEVMDTIFEQEKFYISGEDLYSFLKEYEVLLIFGVVIAVEKGNEKCLGNIPETPIITENREYWKDEYNLTLPGSVMEFGFFDTSILMFASDDNYSIERFKSSFQNAEFYVEDEL</sequence>
<comment type="caution">
    <text evidence="1">The sequence shown here is derived from an EMBL/GenBank/DDBJ whole genome shotgun (WGS) entry which is preliminary data.</text>
</comment>
<dbReference type="Proteomes" id="UP000223311">
    <property type="component" value="Unassembled WGS sequence"/>
</dbReference>
<dbReference type="RefSeq" id="WP_098068675.1">
    <property type="nucleotide sequence ID" value="NZ_JAOPSZ010000250.1"/>
</dbReference>
<evidence type="ECO:0000313" key="1">
    <source>
        <dbReference type="EMBL" id="PFZ26303.1"/>
    </source>
</evidence>
<name>A0A2B5IM53_9BACI</name>
<evidence type="ECO:0000313" key="2">
    <source>
        <dbReference type="Proteomes" id="UP000223311"/>
    </source>
</evidence>
<accession>A0A2B5IM53</accession>
<dbReference type="AlphaFoldDB" id="A0A2B5IM53"/>